<protein>
    <recommendedName>
        <fullName evidence="1">Cysteine-rich CPCC domain-containing protein</fullName>
    </recommendedName>
</protein>
<evidence type="ECO:0000259" key="1">
    <source>
        <dbReference type="Pfam" id="PF14206"/>
    </source>
</evidence>
<sequence length="128" mass="14899">MSHSCPCPCRGHRVLDAMPGSYEICPVCFWEDDGARFRWPTMAGGANKVSLIETQRNYQDFGACDEHGRRFVRPPAADEPLDPAWRPIDLRLDSFEEREAQDRAPRPEDRSVLCWWPHPFWRRDHCAS</sequence>
<gene>
    <name evidence="2" type="ORF">CEB94_26590</name>
</gene>
<dbReference type="InterPro" id="IPR025983">
    <property type="entry name" value="Cys_rich_CPCC"/>
</dbReference>
<dbReference type="AlphaFoldDB" id="A0A6G5RIR1"/>
<dbReference type="Proteomes" id="UP000495940">
    <property type="component" value="Chromosome"/>
</dbReference>
<dbReference type="RefSeq" id="WP_175434530.1">
    <property type="nucleotide sequence ID" value="NZ_CP021978.1"/>
</dbReference>
<name>A0A6G5RIR1_9ACTN</name>
<dbReference type="EMBL" id="CP021978">
    <property type="protein sequence ID" value="QCD58015.1"/>
    <property type="molecule type" value="Genomic_DNA"/>
</dbReference>
<dbReference type="KEGG" id="shaw:CEB94_26590"/>
<evidence type="ECO:0000313" key="3">
    <source>
        <dbReference type="Proteomes" id="UP000495940"/>
    </source>
</evidence>
<reference evidence="2 3" key="1">
    <citation type="submission" date="2017-06" db="EMBL/GenBank/DDBJ databases">
        <title>Complete Genome Sequence of Streptomyces hawaiiensis NRRL 15010 and insights into acyldepsipeptides biosynthesis.</title>
        <authorList>
            <person name="Mariita R.M."/>
            <person name="Sello J.K."/>
        </authorList>
    </citation>
    <scope>NUCLEOTIDE SEQUENCE [LARGE SCALE GENOMIC DNA]</scope>
    <source>
        <strain evidence="2 3">ATCC 12236</strain>
    </source>
</reference>
<keyword evidence="3" id="KW-1185">Reference proteome</keyword>
<feature type="domain" description="Cysteine-rich CPCC" evidence="1">
    <location>
        <begin position="5"/>
        <end position="79"/>
    </location>
</feature>
<proteinExistence type="predicted"/>
<dbReference type="Pfam" id="PF14206">
    <property type="entry name" value="Cys_rich_CPCC"/>
    <property type="match status" value="1"/>
</dbReference>
<organism evidence="2 3">
    <name type="scientific">Streptomyces hawaiiensis</name>
    <dbReference type="NCBI Taxonomy" id="67305"/>
    <lineage>
        <taxon>Bacteria</taxon>
        <taxon>Bacillati</taxon>
        <taxon>Actinomycetota</taxon>
        <taxon>Actinomycetes</taxon>
        <taxon>Kitasatosporales</taxon>
        <taxon>Streptomycetaceae</taxon>
        <taxon>Streptomyces</taxon>
    </lineage>
</organism>
<accession>A0A6G5RIR1</accession>
<evidence type="ECO:0000313" key="2">
    <source>
        <dbReference type="EMBL" id="QCD58015.1"/>
    </source>
</evidence>